<name>A0ABT9U0X1_PAEHA</name>
<comment type="caution">
    <text evidence="11">The sequence shown here is derived from an EMBL/GenBank/DDBJ whole genome shotgun (WGS) entry which is preliminary data.</text>
</comment>
<evidence type="ECO:0000256" key="6">
    <source>
        <dbReference type="PROSITE-ProRule" id="PRU00284"/>
    </source>
</evidence>
<dbReference type="PROSITE" id="PS50885">
    <property type="entry name" value="HAMP"/>
    <property type="match status" value="1"/>
</dbReference>
<dbReference type="PROSITE" id="PS50111">
    <property type="entry name" value="CHEMOTAXIS_TRANSDUC_2"/>
    <property type="match status" value="1"/>
</dbReference>
<dbReference type="RefSeq" id="WP_307203833.1">
    <property type="nucleotide sequence ID" value="NZ_JAUSSU010000004.1"/>
</dbReference>
<dbReference type="PANTHER" id="PTHR32089">
    <property type="entry name" value="METHYL-ACCEPTING CHEMOTAXIS PROTEIN MCPB"/>
    <property type="match status" value="1"/>
</dbReference>
<dbReference type="InterPro" id="IPR004090">
    <property type="entry name" value="Chemotax_Me-accpt_rcpt"/>
</dbReference>
<evidence type="ECO:0000313" key="12">
    <source>
        <dbReference type="Proteomes" id="UP001229346"/>
    </source>
</evidence>
<sequence>MKLSIRVRLALLAAVPLALYVFTSIYLLDQQKNNFEEMKHSIYETASKANTLVLNADRDMYQSYTAYLRVESGTLDAAGKSAAGEEVASNLKQAGDRMAEAIQLLEETGIGHYTYGDSGRSVDEISKSFTESFGSWSKLITAAIADNVNQSHNDEVDKGFIDNRNGIDEIGQNIDKYAEIHMTEMDESLDQSLLTTFIGIIVVTIITILMVVITVRMIMKTVYNVVSKTKRVTEFDLTVESDAKYSKDELGQINQSVDQMIDMMQRLIKGIVAHAKEVSDSSAHLTSASKESEEAANHVALHIQEVATGSEVQARGSAETSKAIEEMTIGIQRIAENTATLAEHSTSTSHQVDEGKVALERLIEQMQSIKSAIEDLSGTIVSLENRSKQIGAIAENITTFSNQTNILSLNASIEAARAGEHGKGFAVVASEIRKLAASSLESADGIHQLVSVTRAEIDGASSYMAETKESFEKGAERVSDIRQNLEVIVASISQMTEQLHENSAITEQMSASSQQVNASMEQASATASMNMSKTEQVAAATEEQLALVENIASTAEQLSGLVDILNNGVSKFKL</sequence>
<evidence type="ECO:0000256" key="7">
    <source>
        <dbReference type="SAM" id="Coils"/>
    </source>
</evidence>
<keyword evidence="3 8" id="KW-0472">Membrane</keyword>
<evidence type="ECO:0000259" key="10">
    <source>
        <dbReference type="PROSITE" id="PS50885"/>
    </source>
</evidence>
<keyword evidence="7" id="KW-0175">Coiled coil</keyword>
<reference evidence="11 12" key="1">
    <citation type="submission" date="2023-07" db="EMBL/GenBank/DDBJ databases">
        <title>Sorghum-associated microbial communities from plants grown in Nebraska, USA.</title>
        <authorList>
            <person name="Schachtman D."/>
        </authorList>
    </citation>
    <scope>NUCLEOTIDE SEQUENCE [LARGE SCALE GENOMIC DNA]</scope>
    <source>
        <strain evidence="11 12">CC482</strain>
    </source>
</reference>
<keyword evidence="2" id="KW-1003">Cell membrane</keyword>
<feature type="domain" description="HAMP" evidence="10">
    <location>
        <begin position="216"/>
        <end position="269"/>
    </location>
</feature>
<keyword evidence="8" id="KW-0812">Transmembrane</keyword>
<dbReference type="PRINTS" id="PR00260">
    <property type="entry name" value="CHEMTRNSDUCR"/>
</dbReference>
<dbReference type="CDD" id="cd11386">
    <property type="entry name" value="MCP_signal"/>
    <property type="match status" value="1"/>
</dbReference>
<dbReference type="Gene3D" id="1.10.287.950">
    <property type="entry name" value="Methyl-accepting chemotaxis protein"/>
    <property type="match status" value="1"/>
</dbReference>
<comment type="similarity">
    <text evidence="5">Belongs to the methyl-accepting chemotaxis (MCP) protein family.</text>
</comment>
<evidence type="ECO:0000256" key="1">
    <source>
        <dbReference type="ARBA" id="ARBA00004236"/>
    </source>
</evidence>
<feature type="domain" description="Methyl-accepting transducer" evidence="9">
    <location>
        <begin position="288"/>
        <end position="524"/>
    </location>
</feature>
<keyword evidence="8" id="KW-1133">Transmembrane helix</keyword>
<evidence type="ECO:0000313" key="11">
    <source>
        <dbReference type="EMBL" id="MDQ0112902.1"/>
    </source>
</evidence>
<feature type="transmembrane region" description="Helical" evidence="8">
    <location>
        <begin position="193"/>
        <end position="215"/>
    </location>
</feature>
<keyword evidence="4 6" id="KW-0807">Transducer</keyword>
<dbReference type="SMART" id="SM00304">
    <property type="entry name" value="HAMP"/>
    <property type="match status" value="1"/>
</dbReference>
<dbReference type="InterPro" id="IPR003660">
    <property type="entry name" value="HAMP_dom"/>
</dbReference>
<evidence type="ECO:0000256" key="3">
    <source>
        <dbReference type="ARBA" id="ARBA00023136"/>
    </source>
</evidence>
<accession>A0ABT9U0X1</accession>
<feature type="coiled-coil region" evidence="7">
    <location>
        <begin position="359"/>
        <end position="386"/>
    </location>
</feature>
<dbReference type="Proteomes" id="UP001229346">
    <property type="component" value="Unassembled WGS sequence"/>
</dbReference>
<dbReference type="Pfam" id="PF00015">
    <property type="entry name" value="MCPsignal"/>
    <property type="match status" value="1"/>
</dbReference>
<evidence type="ECO:0000256" key="8">
    <source>
        <dbReference type="SAM" id="Phobius"/>
    </source>
</evidence>
<dbReference type="InterPro" id="IPR004089">
    <property type="entry name" value="MCPsignal_dom"/>
</dbReference>
<dbReference type="SUPFAM" id="SSF58104">
    <property type="entry name" value="Methyl-accepting chemotaxis protein (MCP) signaling domain"/>
    <property type="match status" value="1"/>
</dbReference>
<keyword evidence="12" id="KW-1185">Reference proteome</keyword>
<comment type="subcellular location">
    <subcellularLocation>
        <location evidence="1">Cell membrane</location>
    </subcellularLocation>
</comment>
<evidence type="ECO:0000256" key="4">
    <source>
        <dbReference type="ARBA" id="ARBA00023224"/>
    </source>
</evidence>
<proteinExistence type="inferred from homology"/>
<evidence type="ECO:0000256" key="2">
    <source>
        <dbReference type="ARBA" id="ARBA00022475"/>
    </source>
</evidence>
<organism evidence="11 12">
    <name type="scientific">Paenibacillus harenae</name>
    <dbReference type="NCBI Taxonomy" id="306543"/>
    <lineage>
        <taxon>Bacteria</taxon>
        <taxon>Bacillati</taxon>
        <taxon>Bacillota</taxon>
        <taxon>Bacilli</taxon>
        <taxon>Bacillales</taxon>
        <taxon>Paenibacillaceae</taxon>
        <taxon>Paenibacillus</taxon>
    </lineage>
</organism>
<dbReference type="EMBL" id="JAUSSU010000004">
    <property type="protein sequence ID" value="MDQ0112902.1"/>
    <property type="molecule type" value="Genomic_DNA"/>
</dbReference>
<gene>
    <name evidence="11" type="ORF">J2T15_002337</name>
</gene>
<protein>
    <submittedName>
        <fullName evidence="11">Methyl-accepting chemotaxis protein</fullName>
    </submittedName>
</protein>
<dbReference type="PANTHER" id="PTHR32089:SF112">
    <property type="entry name" value="LYSOZYME-LIKE PROTEIN-RELATED"/>
    <property type="match status" value="1"/>
</dbReference>
<dbReference type="Gene3D" id="6.10.340.10">
    <property type="match status" value="1"/>
</dbReference>
<evidence type="ECO:0000259" key="9">
    <source>
        <dbReference type="PROSITE" id="PS50111"/>
    </source>
</evidence>
<dbReference type="SMART" id="SM00283">
    <property type="entry name" value="MA"/>
    <property type="match status" value="1"/>
</dbReference>
<evidence type="ECO:0000256" key="5">
    <source>
        <dbReference type="ARBA" id="ARBA00029447"/>
    </source>
</evidence>